<name>A0A852SMH9_9MICO</name>
<protein>
    <submittedName>
        <fullName evidence="1">Uncharacterized protein</fullName>
    </submittedName>
</protein>
<proteinExistence type="predicted"/>
<accession>A0A852SMH9</accession>
<comment type="caution">
    <text evidence="1">The sequence shown here is derived from an EMBL/GenBank/DDBJ whole genome shotgun (WGS) entry which is preliminary data.</text>
</comment>
<dbReference type="Proteomes" id="UP000549913">
    <property type="component" value="Unassembled WGS sequence"/>
</dbReference>
<evidence type="ECO:0000313" key="2">
    <source>
        <dbReference type="Proteomes" id="UP000549913"/>
    </source>
</evidence>
<dbReference type="EMBL" id="JACCBM010000001">
    <property type="protein sequence ID" value="NYD70015.1"/>
    <property type="molecule type" value="Genomic_DNA"/>
</dbReference>
<organism evidence="1 2">
    <name type="scientific">Herbiconiux flava</name>
    <dbReference type="NCBI Taxonomy" id="881268"/>
    <lineage>
        <taxon>Bacteria</taxon>
        <taxon>Bacillati</taxon>
        <taxon>Actinomycetota</taxon>
        <taxon>Actinomycetes</taxon>
        <taxon>Micrococcales</taxon>
        <taxon>Microbacteriaceae</taxon>
        <taxon>Herbiconiux</taxon>
    </lineage>
</organism>
<dbReference type="AlphaFoldDB" id="A0A852SMH9"/>
<gene>
    <name evidence="1" type="ORF">BJ984_001173</name>
</gene>
<evidence type="ECO:0000313" key="1">
    <source>
        <dbReference type="EMBL" id="NYD70015.1"/>
    </source>
</evidence>
<reference evidence="1 2" key="1">
    <citation type="submission" date="2020-07" db="EMBL/GenBank/DDBJ databases">
        <title>Sequencing the genomes of 1000 actinobacteria strains.</title>
        <authorList>
            <person name="Klenk H.-P."/>
        </authorList>
    </citation>
    <scope>NUCLEOTIDE SEQUENCE [LARGE SCALE GENOMIC DNA]</scope>
    <source>
        <strain evidence="1 2">DSM 26474</strain>
    </source>
</reference>
<sequence>MTLITLSAFALVSLAGIVATVRAIGIDGYHRVPTRKA</sequence>
<keyword evidence="2" id="KW-1185">Reference proteome</keyword>